<reference evidence="2 3" key="1">
    <citation type="journal article" date="2013" name="Genome Announc.">
        <title>Whole-Genome Shotgun Assembly and Analysis of the Genome of Streptomyces mobaraensis DSM 40847, a Strain for Industrial Production of Microbial Transglutaminase.</title>
        <authorList>
            <person name="Yang H."/>
            <person name="He T."/>
            <person name="Wu W."/>
            <person name="Zhu W."/>
            <person name="Lu B."/>
            <person name="Sun W."/>
        </authorList>
    </citation>
    <scope>NUCLEOTIDE SEQUENCE [LARGE SCALE GENOMIC DNA]</scope>
    <source>
        <strain evidence="2 3">DSM 40847</strain>
    </source>
</reference>
<accession>M3BJ99</accession>
<organism evidence="2 3">
    <name type="scientific">Streptomyces mobaraensis (strain ATCC 29032 / DSM 40847 / JCM 4168 / NBRC 13819 / NCIMB 11159 / IPCR 16-22)</name>
    <dbReference type="NCBI Taxonomy" id="1223523"/>
    <lineage>
        <taxon>Bacteria</taxon>
        <taxon>Bacillati</taxon>
        <taxon>Actinomycetota</taxon>
        <taxon>Actinomycetes</taxon>
        <taxon>Kitasatosporales</taxon>
        <taxon>Streptomycetaceae</taxon>
        <taxon>Streptomyces</taxon>
    </lineage>
</organism>
<feature type="compositionally biased region" description="Pro residues" evidence="1">
    <location>
        <begin position="250"/>
        <end position="260"/>
    </location>
</feature>
<name>M3BJ99_STRM1</name>
<protein>
    <recommendedName>
        <fullName evidence="4">Helix-turn-helix domain-containing protein</fullName>
    </recommendedName>
</protein>
<dbReference type="eggNOG" id="ENOG5034293">
    <property type="taxonomic scope" value="Bacteria"/>
</dbReference>
<feature type="compositionally biased region" description="Basic and acidic residues" evidence="1">
    <location>
        <begin position="261"/>
        <end position="275"/>
    </location>
</feature>
<proteinExistence type="predicted"/>
<feature type="compositionally biased region" description="Low complexity" evidence="1">
    <location>
        <begin position="112"/>
        <end position="127"/>
    </location>
</feature>
<feature type="region of interest" description="Disordered" evidence="1">
    <location>
        <begin position="250"/>
        <end position="275"/>
    </location>
</feature>
<evidence type="ECO:0008006" key="4">
    <source>
        <dbReference type="Google" id="ProtNLM"/>
    </source>
</evidence>
<dbReference type="STRING" id="1223523.H340_15361"/>
<dbReference type="RefSeq" id="WP_004945671.1">
    <property type="nucleotide sequence ID" value="NZ_AORZ01000043.1"/>
</dbReference>
<feature type="region of interest" description="Disordered" evidence="1">
    <location>
        <begin position="99"/>
        <end position="174"/>
    </location>
</feature>
<evidence type="ECO:0000256" key="1">
    <source>
        <dbReference type="SAM" id="MobiDB-lite"/>
    </source>
</evidence>
<dbReference type="EMBL" id="AORZ01000043">
    <property type="protein sequence ID" value="EME99664.1"/>
    <property type="molecule type" value="Genomic_DNA"/>
</dbReference>
<comment type="caution">
    <text evidence="2">The sequence shown here is derived from an EMBL/GenBank/DDBJ whole genome shotgun (WGS) entry which is preliminary data.</text>
</comment>
<dbReference type="AlphaFoldDB" id="M3BJ99"/>
<evidence type="ECO:0000313" key="2">
    <source>
        <dbReference type="EMBL" id="EME99664.1"/>
    </source>
</evidence>
<sequence>MMRHVSAPQRRFTQVPNDIVRHPDLSSDAVRLLVWLLSLAETSDVSFSDVARRAGIKNGAFQRAKAQLKEAGYAHEWRRQGADGRWVTTQLVTSVPLSAEEARAVRDGEALPGVPGAGKPAVGEPGPRVVGGHPTDKTGSNTSLPPAPLIAPPEEPPPPPPPGPRPTPPACLPEPLLEHGALILASVSHGEPRLRLTGREVKELAPLAADWLLRGVKAAQLREELSVGLPERIHHAAALLRNRLLRKLPDAPPIAAPPRPEPPRPKAKSMRECQGDHTQPLLFRPLGDEPWCRDCRMERAHAQAEAARGAAVRGAAAVRAALRGT</sequence>
<feature type="compositionally biased region" description="Basic and acidic residues" evidence="1">
    <location>
        <begin position="100"/>
        <end position="109"/>
    </location>
</feature>
<dbReference type="Proteomes" id="UP000011740">
    <property type="component" value="Unassembled WGS sequence"/>
</dbReference>
<dbReference type="PATRIC" id="fig|1223523.3.peg.3145"/>
<gene>
    <name evidence="2" type="ORF">H340_15361</name>
</gene>
<feature type="compositionally biased region" description="Pro residues" evidence="1">
    <location>
        <begin position="145"/>
        <end position="172"/>
    </location>
</feature>
<evidence type="ECO:0000313" key="3">
    <source>
        <dbReference type="Proteomes" id="UP000011740"/>
    </source>
</evidence>